<evidence type="ECO:0000259" key="1">
    <source>
        <dbReference type="PROSITE" id="PS50060"/>
    </source>
</evidence>
<reference evidence="2 3" key="1">
    <citation type="submission" date="2013-11" db="EMBL/GenBank/DDBJ databases">
        <title>Draft genome of the bovine lungworm Dictyocaulus viviparus.</title>
        <authorList>
            <person name="Mitreva M."/>
        </authorList>
    </citation>
    <scope>NUCLEOTIDE SEQUENCE [LARGE SCALE GENOMIC DNA]</scope>
    <source>
        <strain evidence="2 3">HannoverDv2000</strain>
    </source>
</reference>
<dbReference type="InterPro" id="IPR013320">
    <property type="entry name" value="ConA-like_dom_sf"/>
</dbReference>
<reference evidence="3" key="2">
    <citation type="journal article" date="2016" name="Sci. Rep.">
        <title>Dictyocaulus viviparus genome, variome and transcriptome elucidate lungworm biology and support future intervention.</title>
        <authorList>
            <person name="McNulty S.N."/>
            <person name="Strube C."/>
            <person name="Rosa B.A."/>
            <person name="Martin J.C."/>
            <person name="Tyagi R."/>
            <person name="Choi Y.J."/>
            <person name="Wang Q."/>
            <person name="Hallsworth Pepin K."/>
            <person name="Zhang X."/>
            <person name="Ozersky P."/>
            <person name="Wilson R.K."/>
            <person name="Sternberg P.W."/>
            <person name="Gasser R.B."/>
            <person name="Mitreva M."/>
        </authorList>
    </citation>
    <scope>NUCLEOTIDE SEQUENCE [LARGE SCALE GENOMIC DNA]</scope>
    <source>
        <strain evidence="3">HannoverDv2000</strain>
    </source>
</reference>
<dbReference type="SMART" id="SM00137">
    <property type="entry name" value="MAM"/>
    <property type="match status" value="1"/>
</dbReference>
<dbReference type="Proteomes" id="UP000053766">
    <property type="component" value="Unassembled WGS sequence"/>
</dbReference>
<sequence length="209" mass="23249">MVLALCQSSSIDCTFQYNLCGWASEPPWLLTDRTFLPSPLNLSPILLVGDNAFMTAQGYFGSNSTADLISPVIPPSSTLSILSFKYTKTIGDANLQVMIKEGSTYRNLDTITSNALVFWIRRTLVVPTTLKPYQIVFRASRLRTGFDVISIDDVMLRTSTKLVVSDDDVTKLTLTDSIEPRETRRSPVSYKNGNLGSTINSILQRIVLW</sequence>
<dbReference type="InterPro" id="IPR000998">
    <property type="entry name" value="MAM_dom"/>
</dbReference>
<keyword evidence="3" id="KW-1185">Reference proteome</keyword>
<dbReference type="AlphaFoldDB" id="A0A0D8XM82"/>
<dbReference type="OrthoDB" id="5807587at2759"/>
<dbReference type="GO" id="GO:0016020">
    <property type="term" value="C:membrane"/>
    <property type="evidence" value="ECO:0007669"/>
    <property type="project" value="InterPro"/>
</dbReference>
<dbReference type="SUPFAM" id="SSF49899">
    <property type="entry name" value="Concanavalin A-like lectins/glucanases"/>
    <property type="match status" value="1"/>
</dbReference>
<name>A0A0D8XM82_DICVI</name>
<feature type="domain" description="MAM" evidence="1">
    <location>
        <begin position="11"/>
        <end position="156"/>
    </location>
</feature>
<evidence type="ECO:0000313" key="2">
    <source>
        <dbReference type="EMBL" id="KJH45655.1"/>
    </source>
</evidence>
<protein>
    <submittedName>
        <fullName evidence="2">MAM domain protein</fullName>
    </submittedName>
</protein>
<evidence type="ECO:0000313" key="3">
    <source>
        <dbReference type="Proteomes" id="UP000053766"/>
    </source>
</evidence>
<gene>
    <name evidence="2" type="ORF">DICVIV_08305</name>
</gene>
<dbReference type="Pfam" id="PF00629">
    <property type="entry name" value="MAM"/>
    <property type="match status" value="1"/>
</dbReference>
<dbReference type="Gene3D" id="2.60.120.200">
    <property type="match status" value="1"/>
</dbReference>
<dbReference type="PROSITE" id="PS50060">
    <property type="entry name" value="MAM_2"/>
    <property type="match status" value="1"/>
</dbReference>
<proteinExistence type="predicted"/>
<organism evidence="2 3">
    <name type="scientific">Dictyocaulus viviparus</name>
    <name type="common">Bovine lungworm</name>
    <dbReference type="NCBI Taxonomy" id="29172"/>
    <lineage>
        <taxon>Eukaryota</taxon>
        <taxon>Metazoa</taxon>
        <taxon>Ecdysozoa</taxon>
        <taxon>Nematoda</taxon>
        <taxon>Chromadorea</taxon>
        <taxon>Rhabditida</taxon>
        <taxon>Rhabditina</taxon>
        <taxon>Rhabditomorpha</taxon>
        <taxon>Strongyloidea</taxon>
        <taxon>Metastrongylidae</taxon>
        <taxon>Dictyocaulus</taxon>
    </lineage>
</organism>
<dbReference type="EMBL" id="KN716395">
    <property type="protein sequence ID" value="KJH45655.1"/>
    <property type="molecule type" value="Genomic_DNA"/>
</dbReference>
<accession>A0A0D8XM82</accession>